<evidence type="ECO:0000313" key="3">
    <source>
        <dbReference type="Proteomes" id="UP000475532"/>
    </source>
</evidence>
<feature type="domain" description="Phage head morphogenesis" evidence="1">
    <location>
        <begin position="152"/>
        <end position="255"/>
    </location>
</feature>
<protein>
    <recommendedName>
        <fullName evidence="1">Phage head morphogenesis domain-containing protein</fullName>
    </recommendedName>
</protein>
<accession>A0A6L9QBU7</accession>
<sequence length="341" mass="35951">MNAAVAQAAAEDRAATGTRIDQVTRDLTAAWATSWTAQDAQLGAVLAGLIAAAAAWPSRREIVTSYRLQFAFAALQQTFTRLADRAAALIGGAAADAARDAAAAQAAMIAAQLPPGVTVAPGVATVTDEQIAEIARRATANTAATLKDMPGQVADAVRGEIVRGHPDTDLQRALRRVLDAAGQHSSAAFARALLVARTEIMDAHRAAAQATQETATELLDGWMWWANLDAGPCGACFALHGTVYPLSETGPYDHPAGRCIRVPVVKSWSELGLPGAEPGNLTPDSEALFRALPRADQLRIMGPGRLHLLDTGQVAWADLVRRRDNPGWRPSISLVPLKDLT</sequence>
<dbReference type="RefSeq" id="WP_163054295.1">
    <property type="nucleotide sequence ID" value="NZ_JAAGLI010000213.1"/>
</dbReference>
<organism evidence="2 3">
    <name type="scientific">Actinomadura bangladeshensis</name>
    <dbReference type="NCBI Taxonomy" id="453573"/>
    <lineage>
        <taxon>Bacteria</taxon>
        <taxon>Bacillati</taxon>
        <taxon>Actinomycetota</taxon>
        <taxon>Actinomycetes</taxon>
        <taxon>Streptosporangiales</taxon>
        <taxon>Thermomonosporaceae</taxon>
        <taxon>Actinomadura</taxon>
    </lineage>
</organism>
<dbReference type="AlphaFoldDB" id="A0A6L9QBU7"/>
<comment type="caution">
    <text evidence="2">The sequence shown here is derived from an EMBL/GenBank/DDBJ whole genome shotgun (WGS) entry which is preliminary data.</text>
</comment>
<proteinExistence type="predicted"/>
<dbReference type="InterPro" id="IPR006528">
    <property type="entry name" value="Phage_head_morphogenesis_dom"/>
</dbReference>
<name>A0A6L9QBU7_9ACTN</name>
<evidence type="ECO:0000259" key="1">
    <source>
        <dbReference type="Pfam" id="PF04233"/>
    </source>
</evidence>
<evidence type="ECO:0000313" key="2">
    <source>
        <dbReference type="EMBL" id="NEA22572.1"/>
    </source>
</evidence>
<dbReference type="Pfam" id="PF04233">
    <property type="entry name" value="Phage_Mu_F"/>
    <property type="match status" value="1"/>
</dbReference>
<reference evidence="2 3" key="1">
    <citation type="submission" date="2020-01" db="EMBL/GenBank/DDBJ databases">
        <title>Insect and environment-associated Actinomycetes.</title>
        <authorList>
            <person name="Currrie C."/>
            <person name="Chevrette M."/>
            <person name="Carlson C."/>
            <person name="Stubbendieck R."/>
            <person name="Wendt-Pienkowski E."/>
        </authorList>
    </citation>
    <scope>NUCLEOTIDE SEQUENCE [LARGE SCALE GENOMIC DNA]</scope>
    <source>
        <strain evidence="2 3">SID10258</strain>
    </source>
</reference>
<gene>
    <name evidence="2" type="ORF">G3I70_08720</name>
</gene>
<dbReference type="EMBL" id="JAAGLI010000213">
    <property type="protein sequence ID" value="NEA22572.1"/>
    <property type="molecule type" value="Genomic_DNA"/>
</dbReference>
<dbReference type="Proteomes" id="UP000475532">
    <property type="component" value="Unassembled WGS sequence"/>
</dbReference>